<dbReference type="Proteomes" id="UP000001903">
    <property type="component" value="Plasmid pHTUR01"/>
</dbReference>
<dbReference type="InterPro" id="IPR054834">
    <property type="entry name" value="SAMP1_3"/>
</dbReference>
<dbReference type="GeneID" id="8744462"/>
<organism evidence="1 2">
    <name type="scientific">Haloterrigena turkmenica (strain ATCC 51198 / DSM 5511 / JCM 9101 / NCIMB 13204 / VKM B-1734 / 4k)</name>
    <name type="common">Halococcus turkmenicus</name>
    <dbReference type="NCBI Taxonomy" id="543526"/>
    <lineage>
        <taxon>Archaea</taxon>
        <taxon>Methanobacteriati</taxon>
        <taxon>Methanobacteriota</taxon>
        <taxon>Stenosarchaea group</taxon>
        <taxon>Halobacteria</taxon>
        <taxon>Halobacteriales</taxon>
        <taxon>Natrialbaceae</taxon>
        <taxon>Haloterrigena</taxon>
    </lineage>
</organism>
<geneLocation type="plasmid" evidence="1 2">
    <name>pHTUR01</name>
</geneLocation>
<dbReference type="RefSeq" id="WP_012944938.1">
    <property type="nucleotide sequence ID" value="NC_013744.1"/>
</dbReference>
<name>D2RZZ7_HALTV</name>
<dbReference type="InterPro" id="IPR016155">
    <property type="entry name" value="Mopterin_synth/thiamin_S_b"/>
</dbReference>
<proteinExistence type="predicted"/>
<dbReference type="HOGENOM" id="CLU_114601_1_2_2"/>
<sequence length="93" mass="10119">MEVVCKLYGPPREAVGEKRVRYDVETGATVEDVLETAIETHPALEESLYADDGTLRESIGVLTNRTNISQREGLATPVEEGDELLITPPIHGG</sequence>
<dbReference type="InterPro" id="IPR052045">
    <property type="entry name" value="Sulfur_Carrier/Prot_Modifier"/>
</dbReference>
<dbReference type="PANTHER" id="PTHR38031:SF1">
    <property type="entry name" value="SULFUR CARRIER PROTEIN CYSO"/>
    <property type="match status" value="1"/>
</dbReference>
<dbReference type="Pfam" id="PF02597">
    <property type="entry name" value="ThiS"/>
    <property type="match status" value="1"/>
</dbReference>
<dbReference type="OrthoDB" id="134663at2157"/>
<dbReference type="InterPro" id="IPR010038">
    <property type="entry name" value="MoaD_arc-typ"/>
</dbReference>
<reference evidence="1 2" key="1">
    <citation type="journal article" date="2010" name="Stand. Genomic Sci.">
        <title>Complete genome sequence of Haloterrigena turkmenica type strain (4k).</title>
        <authorList>
            <person name="Saunders E."/>
            <person name="Tindall B.J."/>
            <person name="Fahnrich R."/>
            <person name="Lapidus A."/>
            <person name="Copeland A."/>
            <person name="Del Rio T.G."/>
            <person name="Lucas S."/>
            <person name="Chen F."/>
            <person name="Tice H."/>
            <person name="Cheng J.F."/>
            <person name="Han C."/>
            <person name="Detter J.C."/>
            <person name="Bruce D."/>
            <person name="Goodwin L."/>
            <person name="Chain P."/>
            <person name="Pitluck S."/>
            <person name="Pati A."/>
            <person name="Ivanova N."/>
            <person name="Mavromatis K."/>
            <person name="Chen A."/>
            <person name="Palaniappan K."/>
            <person name="Land M."/>
            <person name="Hauser L."/>
            <person name="Chang Y.J."/>
            <person name="Jeffries C.D."/>
            <person name="Brettin T."/>
            <person name="Rohde M."/>
            <person name="Goker M."/>
            <person name="Bristow J."/>
            <person name="Eisen J.A."/>
            <person name="Markowitz V."/>
            <person name="Hugenholtz P."/>
            <person name="Klenk H.P."/>
            <person name="Kyrpides N.C."/>
        </authorList>
    </citation>
    <scope>NUCLEOTIDE SEQUENCE [LARGE SCALE GENOMIC DNA]</scope>
    <source>
        <strain evidence="2">ATCC 51198 / DSM 5511 / JCM 9101 / NCIMB 13204 / VKM B-1734 / 4k</strain>
    </source>
</reference>
<dbReference type="Gene3D" id="3.10.20.30">
    <property type="match status" value="1"/>
</dbReference>
<gene>
    <name evidence="1" type="ordered locus">Htur_3834</name>
</gene>
<evidence type="ECO:0000313" key="1">
    <source>
        <dbReference type="EMBL" id="ADB62694.1"/>
    </source>
</evidence>
<dbReference type="PANTHER" id="PTHR38031">
    <property type="entry name" value="SULFUR CARRIER PROTEIN SLR0821-RELATED"/>
    <property type="match status" value="1"/>
</dbReference>
<dbReference type="NCBIfam" id="NF041918">
    <property type="entry name" value="SAMP1"/>
    <property type="match status" value="1"/>
</dbReference>
<keyword evidence="2" id="KW-1185">Reference proteome</keyword>
<dbReference type="KEGG" id="htu:Htur_3834"/>
<dbReference type="EMBL" id="CP001861">
    <property type="protein sequence ID" value="ADB62694.1"/>
    <property type="molecule type" value="Genomic_DNA"/>
</dbReference>
<dbReference type="AlphaFoldDB" id="D2RZZ7"/>
<dbReference type="SUPFAM" id="SSF54285">
    <property type="entry name" value="MoaD/ThiS"/>
    <property type="match status" value="1"/>
</dbReference>
<dbReference type="NCBIfam" id="TIGR01687">
    <property type="entry name" value="moaD_arch"/>
    <property type="match status" value="1"/>
</dbReference>
<protein>
    <submittedName>
        <fullName evidence="1">ThiamineS protein</fullName>
    </submittedName>
</protein>
<dbReference type="InterPro" id="IPR003749">
    <property type="entry name" value="ThiS/MoaD-like"/>
</dbReference>
<accession>D2RZZ7</accession>
<dbReference type="InterPro" id="IPR012675">
    <property type="entry name" value="Beta-grasp_dom_sf"/>
</dbReference>
<keyword evidence="1" id="KW-0614">Plasmid</keyword>
<evidence type="ECO:0000313" key="2">
    <source>
        <dbReference type="Proteomes" id="UP000001903"/>
    </source>
</evidence>